<proteinExistence type="predicted"/>
<sequence>MYVVNLPYKKLGVEFNEKLVILKMKCKDIEEDIRLNFESAALLKILMEQSAIIAEKINKDFKKDGIKISEIYDVGTVFGVDGRVSIGVLPADESRVASVLVGFHKNDKHISVVVKPKKIALLSMIISKIIIENLNLNQKKQKFKIQM</sequence>
<evidence type="ECO:0000313" key="2">
    <source>
        <dbReference type="Proteomes" id="UP000002063"/>
    </source>
</evidence>
<dbReference type="STRING" id="579137.Metvu_0533"/>
<dbReference type="KEGG" id="mvu:Metvu_0533"/>
<accession>C9RFP0</accession>
<gene>
    <name evidence="1" type="ordered locus">Metvu_0533</name>
</gene>
<reference evidence="1" key="1">
    <citation type="submission" date="2009-10" db="EMBL/GenBank/DDBJ databases">
        <title>Complete sequence of chromosome of Methanocaldococcus vulcanius M7.</title>
        <authorList>
            <consortium name="US DOE Joint Genome Institute"/>
            <person name="Lucas S."/>
            <person name="Copeland A."/>
            <person name="Lapidus A."/>
            <person name="Glavina del Rio T."/>
            <person name="Dalin E."/>
            <person name="Tice H."/>
            <person name="Bruce D."/>
            <person name="Goodwin L."/>
            <person name="Pitluck S."/>
            <person name="Lcollab F.I."/>
            <person name="Brettin T."/>
            <person name="Detter J.C."/>
            <person name="Han C."/>
            <person name="Tapia R."/>
            <person name="Kuske C.R."/>
            <person name="Schmutz J."/>
            <person name="Larimer F."/>
            <person name="Land M."/>
            <person name="Hauser L."/>
            <person name="Kyrpides N."/>
            <person name="Ovchinikova G."/>
            <person name="Sieprawska-Lupa M."/>
            <person name="Whitman W.B."/>
            <person name="Woyke T."/>
        </authorList>
    </citation>
    <scope>NUCLEOTIDE SEQUENCE [LARGE SCALE GENOMIC DNA]</scope>
    <source>
        <strain evidence="1">M7</strain>
    </source>
</reference>
<dbReference type="AlphaFoldDB" id="C9RFP0"/>
<dbReference type="HOGENOM" id="CLU_1821029_0_0_2"/>
<name>C9RFP0_METVM</name>
<dbReference type="GeneID" id="8512866"/>
<organism evidence="1 2">
    <name type="scientific">Methanocaldococcus vulcanius (strain ATCC 700851 / DSM 12094 / M7)</name>
    <name type="common">Methanococcus vulcanius</name>
    <dbReference type="NCBI Taxonomy" id="579137"/>
    <lineage>
        <taxon>Archaea</taxon>
        <taxon>Methanobacteriati</taxon>
        <taxon>Methanobacteriota</taxon>
        <taxon>Methanomada group</taxon>
        <taxon>Methanococci</taxon>
        <taxon>Methanococcales</taxon>
        <taxon>Methanocaldococcaceae</taxon>
        <taxon>Methanocaldococcus</taxon>
    </lineage>
</organism>
<dbReference type="RefSeq" id="WP_015732613.1">
    <property type="nucleotide sequence ID" value="NC_013407.1"/>
</dbReference>
<protein>
    <submittedName>
        <fullName evidence="1">Uncharacterized protein</fullName>
    </submittedName>
</protein>
<dbReference type="eggNOG" id="arCOG05032">
    <property type="taxonomic scope" value="Archaea"/>
</dbReference>
<evidence type="ECO:0000313" key="1">
    <source>
        <dbReference type="EMBL" id="ACX72392.1"/>
    </source>
</evidence>
<keyword evidence="2" id="KW-1185">Reference proteome</keyword>
<dbReference type="Proteomes" id="UP000002063">
    <property type="component" value="Chromosome"/>
</dbReference>
<dbReference type="EMBL" id="CP001787">
    <property type="protein sequence ID" value="ACX72392.1"/>
    <property type="molecule type" value="Genomic_DNA"/>
</dbReference>